<keyword evidence="2" id="KW-1003">Cell membrane</keyword>
<dbReference type="InterPro" id="IPR000725">
    <property type="entry name" value="Olfact_rcpt"/>
</dbReference>
<dbReference type="PANTHER" id="PTHR48018">
    <property type="entry name" value="OLFACTORY RECEPTOR"/>
    <property type="match status" value="1"/>
</dbReference>
<dbReference type="InterPro" id="IPR017452">
    <property type="entry name" value="GPCR_Rhodpsn_7TM"/>
</dbReference>
<evidence type="ECO:0000256" key="5">
    <source>
        <dbReference type="ARBA" id="ARBA00022725"/>
    </source>
</evidence>
<dbReference type="CDD" id="cd15406">
    <property type="entry name" value="7tmA_OR8D-like"/>
    <property type="match status" value="1"/>
</dbReference>
<keyword evidence="11" id="KW-1185">Reference proteome</keyword>
<keyword evidence="4" id="KW-0812">Transmembrane</keyword>
<dbReference type="GO" id="GO:0005886">
    <property type="term" value="C:plasma membrane"/>
    <property type="evidence" value="ECO:0007669"/>
    <property type="project" value="UniProtKB-SubCell"/>
</dbReference>
<sequence>MVEGKGNCNNNQKGQLDTLFTAHEFPFFIPVDGRREDAKDVFCGKTCSRNSCSLEKSELWGTGDKLKFFLTNLTLFLSSLQISERKVGMKNHSTVTKFLLLGLTDQSELQLPLFCLFLGIYMVTMVGNLGMISIIGLNSKLHTPMYYLLSSLSFLDVCYSSVITPKMLAGFLYKDKAISYSGCMAQLFFFCIFVISECYMLAAMAYDSYVAICKPLLYNAIMSSLVCCLLVAGVFSVGLIDAVIHVGCILRLSFCDSNIISHYFCDIVPLIKLSCSSTYIDELLIFVIGGFNMVATSLMIIISYAFILSGIFHIHSKEGRSKAFSTCSSHLTAVLLFYGSLMSMYLKPATDSSLTQEKASSVFYTTVIPMLNPLIYSLRNKEVKNVLIKLLKRKVSHNECAPY</sequence>
<dbReference type="AlphaFoldDB" id="A0A8B7AKX9"/>
<dbReference type="OrthoDB" id="9444602at2759"/>
<dbReference type="PRINTS" id="PR00237">
    <property type="entry name" value="GPCRRHODOPSN"/>
</dbReference>
<dbReference type="GO" id="GO:0004984">
    <property type="term" value="F:olfactory receptor activity"/>
    <property type="evidence" value="ECO:0007669"/>
    <property type="project" value="InterPro"/>
</dbReference>
<evidence type="ECO:0000256" key="1">
    <source>
        <dbReference type="ARBA" id="ARBA00004651"/>
    </source>
</evidence>
<dbReference type="PRINTS" id="PR00245">
    <property type="entry name" value="OLFACTORYR"/>
</dbReference>
<dbReference type="RefSeq" id="XP_007948157.2">
    <property type="nucleotide sequence ID" value="XM_007949966.2"/>
</dbReference>
<dbReference type="SUPFAM" id="SSF81321">
    <property type="entry name" value="Family A G protein-coupled receptor-like"/>
    <property type="match status" value="1"/>
</dbReference>
<dbReference type="GO" id="GO:0004930">
    <property type="term" value="F:G protein-coupled receptor activity"/>
    <property type="evidence" value="ECO:0007669"/>
    <property type="project" value="UniProtKB-KW"/>
</dbReference>
<dbReference type="InterPro" id="IPR000276">
    <property type="entry name" value="GPCR_Rhodpsn"/>
</dbReference>
<reference evidence="12" key="1">
    <citation type="submission" date="2025-08" db="UniProtKB">
        <authorList>
            <consortium name="RefSeq"/>
        </authorList>
    </citation>
    <scope>IDENTIFICATION</scope>
</reference>
<gene>
    <name evidence="12" type="primary">LOC103204762</name>
</gene>
<dbReference type="Gene3D" id="1.20.1070.10">
    <property type="entry name" value="Rhodopsin 7-helix transmembrane proteins"/>
    <property type="match status" value="1"/>
</dbReference>
<keyword evidence="6" id="KW-1133">Transmembrane helix</keyword>
<keyword evidence="8" id="KW-0472">Membrane</keyword>
<evidence type="ECO:0000256" key="8">
    <source>
        <dbReference type="ARBA" id="ARBA00023136"/>
    </source>
</evidence>
<dbReference type="FunFam" id="1.20.1070.10:FF:000004">
    <property type="entry name" value="Olfactory receptor"/>
    <property type="match status" value="1"/>
</dbReference>
<keyword evidence="5" id="KW-0552">Olfaction</keyword>
<dbReference type="GeneID" id="103204762"/>
<proteinExistence type="predicted"/>
<evidence type="ECO:0000256" key="3">
    <source>
        <dbReference type="ARBA" id="ARBA00022606"/>
    </source>
</evidence>
<keyword evidence="3" id="KW-0716">Sensory transduction</keyword>
<evidence type="ECO:0000256" key="6">
    <source>
        <dbReference type="ARBA" id="ARBA00022989"/>
    </source>
</evidence>
<evidence type="ECO:0000256" key="7">
    <source>
        <dbReference type="ARBA" id="ARBA00023040"/>
    </source>
</evidence>
<dbReference type="PROSITE" id="PS50262">
    <property type="entry name" value="G_PROTEIN_RECEP_F1_2"/>
    <property type="match status" value="1"/>
</dbReference>
<protein>
    <submittedName>
        <fullName evidence="12">Olfactory receptor 8D4</fullName>
    </submittedName>
</protein>
<dbReference type="Proteomes" id="UP000694850">
    <property type="component" value="Unplaced"/>
</dbReference>
<keyword evidence="9 12" id="KW-0675">Receptor</keyword>
<evidence type="ECO:0000256" key="9">
    <source>
        <dbReference type="ARBA" id="ARBA00023170"/>
    </source>
</evidence>
<evidence type="ECO:0000313" key="12">
    <source>
        <dbReference type="RefSeq" id="XP_007948157.2"/>
    </source>
</evidence>
<evidence type="ECO:0000256" key="10">
    <source>
        <dbReference type="ARBA" id="ARBA00023224"/>
    </source>
</evidence>
<comment type="subcellular location">
    <subcellularLocation>
        <location evidence="1">Cell membrane</location>
        <topology evidence="1">Multi-pass membrane protein</topology>
    </subcellularLocation>
</comment>
<dbReference type="Pfam" id="PF13853">
    <property type="entry name" value="7tm_4"/>
    <property type="match status" value="1"/>
</dbReference>
<keyword evidence="10" id="KW-0807">Transducer</keyword>
<evidence type="ECO:0000256" key="2">
    <source>
        <dbReference type="ARBA" id="ARBA00022475"/>
    </source>
</evidence>
<evidence type="ECO:0000313" key="11">
    <source>
        <dbReference type="Proteomes" id="UP000694850"/>
    </source>
</evidence>
<accession>A0A8B7AKX9</accession>
<evidence type="ECO:0000256" key="4">
    <source>
        <dbReference type="ARBA" id="ARBA00022692"/>
    </source>
</evidence>
<name>A0A8B7AKX9_ORYAF</name>
<keyword evidence="7" id="KW-0297">G-protein coupled receptor</keyword>
<organism evidence="11 12">
    <name type="scientific">Orycteropus afer afer</name>
    <dbReference type="NCBI Taxonomy" id="1230840"/>
    <lineage>
        <taxon>Eukaryota</taxon>
        <taxon>Metazoa</taxon>
        <taxon>Chordata</taxon>
        <taxon>Craniata</taxon>
        <taxon>Vertebrata</taxon>
        <taxon>Euteleostomi</taxon>
        <taxon>Mammalia</taxon>
        <taxon>Eutheria</taxon>
        <taxon>Afrotheria</taxon>
        <taxon>Tubulidentata</taxon>
        <taxon>Orycteropodidae</taxon>
        <taxon>Orycteropus</taxon>
    </lineage>
</organism>